<protein>
    <submittedName>
        <fullName evidence="3">Ras-associating domain-containing protein</fullName>
    </submittedName>
</protein>
<evidence type="ECO:0000313" key="3">
    <source>
        <dbReference type="WBParaSite" id="HDID_0000263201-mRNA-1"/>
    </source>
</evidence>
<dbReference type="InterPro" id="IPR029058">
    <property type="entry name" value="AB_hydrolase_fold"/>
</dbReference>
<evidence type="ECO:0000313" key="1">
    <source>
        <dbReference type="EMBL" id="VDL20481.1"/>
    </source>
</evidence>
<reference evidence="1 2" key="2">
    <citation type="submission" date="2018-11" db="EMBL/GenBank/DDBJ databases">
        <authorList>
            <consortium name="Pathogen Informatics"/>
        </authorList>
    </citation>
    <scope>NUCLEOTIDE SEQUENCE [LARGE SCALE GENOMIC DNA]</scope>
</reference>
<accession>A0A0R3SD92</accession>
<dbReference type="Proteomes" id="UP000274504">
    <property type="component" value="Unassembled WGS sequence"/>
</dbReference>
<dbReference type="Gene3D" id="3.40.50.1820">
    <property type="entry name" value="alpha/beta hydrolase"/>
    <property type="match status" value="1"/>
</dbReference>
<dbReference type="WBParaSite" id="HDID_0000263201-mRNA-1">
    <property type="protein sequence ID" value="HDID_0000263201-mRNA-1"/>
    <property type="gene ID" value="HDID_0000263201"/>
</dbReference>
<dbReference type="AlphaFoldDB" id="A0A0R3SD92"/>
<evidence type="ECO:0000313" key="2">
    <source>
        <dbReference type="Proteomes" id="UP000274504"/>
    </source>
</evidence>
<dbReference type="OrthoDB" id="10495054at2759"/>
<organism evidence="3">
    <name type="scientific">Hymenolepis diminuta</name>
    <name type="common">Rat tapeworm</name>
    <dbReference type="NCBI Taxonomy" id="6216"/>
    <lineage>
        <taxon>Eukaryota</taxon>
        <taxon>Metazoa</taxon>
        <taxon>Spiralia</taxon>
        <taxon>Lophotrochozoa</taxon>
        <taxon>Platyhelminthes</taxon>
        <taxon>Cestoda</taxon>
        <taxon>Eucestoda</taxon>
        <taxon>Cyclophyllidea</taxon>
        <taxon>Hymenolepididae</taxon>
        <taxon>Hymenolepis</taxon>
    </lineage>
</organism>
<name>A0A0R3SD92_HYMDI</name>
<sequence>MNRKSYKAYLALPESEALTISKLTQLVGTQLAMHENYQYEEFVAHPKVRPISERAVWISVDLPGQGDGEEELPAQ</sequence>
<dbReference type="EMBL" id="UYSG01000674">
    <property type="protein sequence ID" value="VDL20481.1"/>
    <property type="molecule type" value="Genomic_DNA"/>
</dbReference>
<gene>
    <name evidence="1" type="ORF">HDID_LOCUS2633</name>
</gene>
<reference evidence="3" key="1">
    <citation type="submission" date="2017-02" db="UniProtKB">
        <authorList>
            <consortium name="WormBaseParasite"/>
        </authorList>
    </citation>
    <scope>IDENTIFICATION</scope>
</reference>
<proteinExistence type="predicted"/>